<dbReference type="InterPro" id="IPR052055">
    <property type="entry name" value="Hepadnavirus_pol/RT"/>
</dbReference>
<feature type="region of interest" description="Disordered" evidence="1">
    <location>
        <begin position="269"/>
        <end position="304"/>
    </location>
</feature>
<dbReference type="AlphaFoldDB" id="A0AAD9PWZ4"/>
<feature type="region of interest" description="Disordered" evidence="1">
    <location>
        <begin position="1"/>
        <end position="86"/>
    </location>
</feature>
<keyword evidence="3" id="KW-1185">Reference proteome</keyword>
<dbReference type="EMBL" id="JARQWQ010000111">
    <property type="protein sequence ID" value="KAK2550419.1"/>
    <property type="molecule type" value="Genomic_DNA"/>
</dbReference>
<feature type="compositionally biased region" description="Polar residues" evidence="1">
    <location>
        <begin position="278"/>
        <end position="287"/>
    </location>
</feature>
<evidence type="ECO:0000313" key="3">
    <source>
        <dbReference type="Proteomes" id="UP001249851"/>
    </source>
</evidence>
<gene>
    <name evidence="2" type="ORF">P5673_028940</name>
</gene>
<organism evidence="2 3">
    <name type="scientific">Acropora cervicornis</name>
    <name type="common">Staghorn coral</name>
    <dbReference type="NCBI Taxonomy" id="6130"/>
    <lineage>
        <taxon>Eukaryota</taxon>
        <taxon>Metazoa</taxon>
        <taxon>Cnidaria</taxon>
        <taxon>Anthozoa</taxon>
        <taxon>Hexacorallia</taxon>
        <taxon>Scleractinia</taxon>
        <taxon>Astrocoeniina</taxon>
        <taxon>Acroporidae</taxon>
        <taxon>Acropora</taxon>
    </lineage>
</organism>
<sequence>MKAEEKASGIDTEMNEFDVLVEENVGKEEEFDKDQSEHKAKEDQSKAEANDMRLKAMESLKQRKKRRSEEHEKQLPKKKRGSEALDYLREKMDGDKYLREKELEIKVKEQERDEQRRQILLVRLLQDHRAIRLTPNDTKFDQTFPAFKRDLDEKEAATQSQLKKLKTETKASSSFNFKGNKVQYEFDSSLLEVIDGVVDKISRGNLSAANSELERVRSLIAKRYKLVRFGDKSSAGWTAIEEYESDELADDSEDEKKLRSTERRALVKIREKKRKHASNCSNSTATQPKPIEGPSTGLSTGSSFSPNQPFFRMQSFRGLQPQPADKCFSCGQRGLWANSSVCPSRFRGSVPAVTNSKMDNLLTVPEDKIDKLLVSIDNELSQSSLPARQLASVTGSIISNMLVFGNVRKLMTKSLHRALDRREGWESRVGLDHAARKELDFWKSNVSHLNSRCLADAIRRPSRIVYSDASAVGSAAFIAIDMPVSHKNWDSLQIK</sequence>
<proteinExistence type="predicted"/>
<name>A0AAD9PWZ4_ACRCE</name>
<protein>
    <submittedName>
        <fullName evidence="2">Uncharacterized protein</fullName>
    </submittedName>
</protein>
<dbReference type="PANTHER" id="PTHR33050:SF7">
    <property type="entry name" value="RIBONUCLEASE H"/>
    <property type="match status" value="1"/>
</dbReference>
<dbReference type="PANTHER" id="PTHR33050">
    <property type="entry name" value="REVERSE TRANSCRIPTASE DOMAIN-CONTAINING PROTEIN"/>
    <property type="match status" value="1"/>
</dbReference>
<feature type="compositionally biased region" description="Basic and acidic residues" evidence="1">
    <location>
        <begin position="24"/>
        <end position="86"/>
    </location>
</feature>
<reference evidence="2" key="2">
    <citation type="journal article" date="2023" name="Science">
        <title>Genomic signatures of disease resistance in endangered staghorn corals.</title>
        <authorList>
            <person name="Vollmer S.V."/>
            <person name="Selwyn J.D."/>
            <person name="Despard B.A."/>
            <person name="Roesel C.L."/>
        </authorList>
    </citation>
    <scope>NUCLEOTIDE SEQUENCE</scope>
    <source>
        <strain evidence="2">K2</strain>
    </source>
</reference>
<dbReference type="Proteomes" id="UP001249851">
    <property type="component" value="Unassembled WGS sequence"/>
</dbReference>
<evidence type="ECO:0000256" key="1">
    <source>
        <dbReference type="SAM" id="MobiDB-lite"/>
    </source>
</evidence>
<accession>A0AAD9PWZ4</accession>
<comment type="caution">
    <text evidence="2">The sequence shown here is derived from an EMBL/GenBank/DDBJ whole genome shotgun (WGS) entry which is preliminary data.</text>
</comment>
<evidence type="ECO:0000313" key="2">
    <source>
        <dbReference type="EMBL" id="KAK2550419.1"/>
    </source>
</evidence>
<reference evidence="2" key="1">
    <citation type="journal article" date="2023" name="G3 (Bethesda)">
        <title>Whole genome assembly and annotation of the endangered Caribbean coral Acropora cervicornis.</title>
        <authorList>
            <person name="Selwyn J.D."/>
            <person name="Vollmer S.V."/>
        </authorList>
    </citation>
    <scope>NUCLEOTIDE SEQUENCE</scope>
    <source>
        <strain evidence="2">K2</strain>
    </source>
</reference>